<evidence type="ECO:0000313" key="3">
    <source>
        <dbReference type="Proteomes" id="UP000193355"/>
    </source>
</evidence>
<accession>A0A1X7LC67</accession>
<dbReference type="PIRSF" id="PIRSF006593">
    <property type="entry name" value="UCP006593"/>
    <property type="match status" value="1"/>
</dbReference>
<name>A0A1X7LC67_9BACT</name>
<organism evidence="2 3">
    <name type="scientific">Dethiosulfovibrio salsuginis</name>
    <dbReference type="NCBI Taxonomy" id="561720"/>
    <lineage>
        <taxon>Bacteria</taxon>
        <taxon>Thermotogati</taxon>
        <taxon>Synergistota</taxon>
        <taxon>Synergistia</taxon>
        <taxon>Synergistales</taxon>
        <taxon>Dethiosulfovibrionaceae</taxon>
        <taxon>Dethiosulfovibrio</taxon>
    </lineage>
</organism>
<keyword evidence="3" id="KW-1185">Reference proteome</keyword>
<dbReference type="EMBL" id="FXBB01000056">
    <property type="protein sequence ID" value="SMG51448.1"/>
    <property type="molecule type" value="Genomic_DNA"/>
</dbReference>
<dbReference type="Proteomes" id="UP000193355">
    <property type="component" value="Unassembled WGS sequence"/>
</dbReference>
<dbReference type="Gene3D" id="3.40.50.10880">
    <property type="entry name" value="Uncharacterised protein PF01937, DUF89, domain 3"/>
    <property type="match status" value="1"/>
</dbReference>
<dbReference type="AlphaFoldDB" id="A0A1X7LC67"/>
<dbReference type="RefSeq" id="WP_085545706.1">
    <property type="nucleotide sequence ID" value="NZ_FXBB01000056.1"/>
</dbReference>
<proteinExistence type="predicted"/>
<gene>
    <name evidence="2" type="ORF">SAMN06275492_1569</name>
</gene>
<dbReference type="InterPro" id="IPR002791">
    <property type="entry name" value="ARMT1-like_metal-bd"/>
</dbReference>
<dbReference type="Gene3D" id="1.10.285.20">
    <property type="entry name" value="Uncharacterised protein PF01937, DUF89, domain 2"/>
    <property type="match status" value="1"/>
</dbReference>
<dbReference type="InterPro" id="IPR036075">
    <property type="entry name" value="ARMT-1-like_metal-bd_sf"/>
</dbReference>
<sequence>MELYPQCVSCVMDNVLKRASRMGLDERDRMTLLRRMWEGFEPEVRQDSCAPILTQIGYDILSDMTDGLDPFKEEKDQLNRSMMAMEEDFFDLSSSCNDPLEAAMILSGTANLLDLGAYDEIDHEKISKVMKEEVESRRLPKELYRRFTETIEHHREIVILGDNCGEIVLDKVVIRQMRLRWPDISVTFGVRGKAILNDATEEDGLAVGMADLAKVVSTGVGTPGFLRSRSSEGFRSTFDRSPLVLAKGVGNFEAAAFDDHRVFNLFMVKCRTLSRLLVKPEGSLIFSSGKKSLYN</sequence>
<dbReference type="OrthoDB" id="9796465at2"/>
<evidence type="ECO:0000313" key="2">
    <source>
        <dbReference type="EMBL" id="SMG51448.1"/>
    </source>
</evidence>
<dbReference type="Pfam" id="PF01937">
    <property type="entry name" value="ARMT1-like_dom"/>
    <property type="match status" value="1"/>
</dbReference>
<dbReference type="STRING" id="561720.SAMN06275492_1569"/>
<dbReference type="SUPFAM" id="SSF111321">
    <property type="entry name" value="AF1104-like"/>
    <property type="match status" value="1"/>
</dbReference>
<feature type="domain" description="Damage-control phosphatase ARMT1-like metal-binding" evidence="1">
    <location>
        <begin position="4"/>
        <end position="282"/>
    </location>
</feature>
<protein>
    <recommendedName>
        <fullName evidence="1">Damage-control phosphatase ARMT1-like metal-binding domain-containing protein</fullName>
    </recommendedName>
</protein>
<evidence type="ECO:0000259" key="1">
    <source>
        <dbReference type="Pfam" id="PF01937"/>
    </source>
</evidence>
<dbReference type="InterPro" id="IPR014444">
    <property type="entry name" value="PH1575-like"/>
</dbReference>
<reference evidence="3" key="1">
    <citation type="submission" date="2017-04" db="EMBL/GenBank/DDBJ databases">
        <authorList>
            <person name="Varghese N."/>
            <person name="Submissions S."/>
        </authorList>
    </citation>
    <scope>NUCLEOTIDE SEQUENCE [LARGE SCALE GENOMIC DNA]</scope>
    <source>
        <strain evidence="3">USBA 82</strain>
    </source>
</reference>